<keyword evidence="2 5" id="KW-0812">Transmembrane</keyword>
<dbReference type="PANTHER" id="PTHR31154">
    <property type="entry name" value="MEMBRANE TRANSPORTER PROTEIN"/>
    <property type="match status" value="1"/>
</dbReference>
<feature type="transmembrane region" description="Helical" evidence="5">
    <location>
        <begin position="260"/>
        <end position="279"/>
    </location>
</feature>
<dbReference type="GO" id="GO:0005886">
    <property type="term" value="C:plasma membrane"/>
    <property type="evidence" value="ECO:0007669"/>
    <property type="project" value="UniProtKB-SubCell"/>
</dbReference>
<keyword evidence="4 5" id="KW-0472">Membrane</keyword>
<evidence type="ECO:0000313" key="6">
    <source>
        <dbReference type="EMBL" id="RCK81078.1"/>
    </source>
</evidence>
<accession>A0A367ZSH5</accession>
<evidence type="ECO:0000313" key="7">
    <source>
        <dbReference type="Proteomes" id="UP000252355"/>
    </source>
</evidence>
<feature type="transmembrane region" description="Helical" evidence="5">
    <location>
        <begin position="234"/>
        <end position="253"/>
    </location>
</feature>
<dbReference type="InterPro" id="IPR002781">
    <property type="entry name" value="TM_pro_TauE-like"/>
</dbReference>
<keyword evidence="5" id="KW-1003">Cell membrane</keyword>
<name>A0A367ZSH5_9BACT</name>
<gene>
    <name evidence="6" type="ORF">OZSIB_2455</name>
</gene>
<feature type="transmembrane region" description="Helical" evidence="5">
    <location>
        <begin position="125"/>
        <end position="143"/>
    </location>
</feature>
<dbReference type="Proteomes" id="UP000252355">
    <property type="component" value="Unassembled WGS sequence"/>
</dbReference>
<comment type="similarity">
    <text evidence="5">Belongs to the 4-toluene sulfonate uptake permease (TSUP) (TC 2.A.102) family.</text>
</comment>
<dbReference type="PANTHER" id="PTHR31154:SF4">
    <property type="entry name" value="MEMBRANE TRANSPORTER PROTEIN"/>
    <property type="match status" value="1"/>
</dbReference>
<feature type="transmembrane region" description="Helical" evidence="5">
    <location>
        <begin position="163"/>
        <end position="192"/>
    </location>
</feature>
<sequence length="317" mass="34248">MSFAILGGWLVCHAVGDAFAVLVEHWPVALTMVFGSFVAGATAEGGGAVAFPVFTKALAIPPATARDFALAIQSVGMTCGALLIARSGYRYLADVFAWTLAGAAPAVIIGLVWVAPLVVPPYPKIFFSLFTLVFGGFLVWLNWGHHRALREAVDCRSWATRGQFILAGLVGGLVASIVGSGADVVLFILLCLRYDIDEKIGTRTTVFVMASVSLVGFAFSLLSGRLDPRVLPMWQAAVPVVAFGAPLGALFCSWQKREHVVAFLIGLILLEFVTTLWLVPIDRRIALFSLAFLLLSSLVMAWLRWCRYRPTEEESAV</sequence>
<dbReference type="AlphaFoldDB" id="A0A367ZSH5"/>
<keyword evidence="3 5" id="KW-1133">Transmembrane helix</keyword>
<feature type="transmembrane region" description="Helical" evidence="5">
    <location>
        <begin position="30"/>
        <end position="55"/>
    </location>
</feature>
<feature type="transmembrane region" description="Helical" evidence="5">
    <location>
        <begin position="204"/>
        <end position="222"/>
    </location>
</feature>
<feature type="transmembrane region" description="Helical" evidence="5">
    <location>
        <begin position="67"/>
        <end position="89"/>
    </location>
</feature>
<proteinExistence type="inferred from homology"/>
<feature type="transmembrane region" description="Helical" evidence="5">
    <location>
        <begin position="95"/>
        <end position="118"/>
    </location>
</feature>
<protein>
    <recommendedName>
        <fullName evidence="5">Probable membrane transporter protein</fullName>
    </recommendedName>
</protein>
<comment type="subcellular location">
    <subcellularLocation>
        <location evidence="5">Cell membrane</location>
        <topology evidence="5">Multi-pass membrane protein</topology>
    </subcellularLocation>
    <subcellularLocation>
        <location evidence="1">Membrane</location>
        <topology evidence="1">Multi-pass membrane protein</topology>
    </subcellularLocation>
</comment>
<dbReference type="Pfam" id="PF01925">
    <property type="entry name" value="TauE"/>
    <property type="match status" value="1"/>
</dbReference>
<organism evidence="6 7">
    <name type="scientific">Candidatus Ozemobacter sibiricus</name>
    <dbReference type="NCBI Taxonomy" id="2268124"/>
    <lineage>
        <taxon>Bacteria</taxon>
        <taxon>Candidatus Ozemobacteria</taxon>
        <taxon>Candidatus Ozemobacterales</taxon>
        <taxon>Candidatus Ozemobacteraceae</taxon>
        <taxon>Candidatus Ozemobacter</taxon>
    </lineage>
</organism>
<evidence type="ECO:0000256" key="4">
    <source>
        <dbReference type="ARBA" id="ARBA00023136"/>
    </source>
</evidence>
<evidence type="ECO:0000256" key="3">
    <source>
        <dbReference type="ARBA" id="ARBA00022989"/>
    </source>
</evidence>
<reference evidence="6 7" key="1">
    <citation type="submission" date="2018-05" db="EMBL/GenBank/DDBJ databases">
        <title>A metagenomic window into the 2 km-deep terrestrial subsurface aquifer revealed taxonomically and functionally diverse microbial community comprising novel uncultured bacterial lineages.</title>
        <authorList>
            <person name="Kadnikov V.V."/>
            <person name="Mardanov A.V."/>
            <person name="Beletsky A.V."/>
            <person name="Banks D."/>
            <person name="Pimenov N.V."/>
            <person name="Frank Y.A."/>
            <person name="Karnachuk O.V."/>
            <person name="Ravin N.V."/>
        </authorList>
    </citation>
    <scope>NUCLEOTIDE SEQUENCE [LARGE SCALE GENOMIC DNA]</scope>
    <source>
        <strain evidence="6">BY5</strain>
    </source>
</reference>
<feature type="transmembrane region" description="Helical" evidence="5">
    <location>
        <begin position="285"/>
        <end position="303"/>
    </location>
</feature>
<dbReference type="EMBL" id="QOQW01000003">
    <property type="protein sequence ID" value="RCK81078.1"/>
    <property type="molecule type" value="Genomic_DNA"/>
</dbReference>
<evidence type="ECO:0000256" key="1">
    <source>
        <dbReference type="ARBA" id="ARBA00004141"/>
    </source>
</evidence>
<evidence type="ECO:0000256" key="2">
    <source>
        <dbReference type="ARBA" id="ARBA00022692"/>
    </source>
</evidence>
<evidence type="ECO:0000256" key="5">
    <source>
        <dbReference type="RuleBase" id="RU363041"/>
    </source>
</evidence>
<comment type="caution">
    <text evidence="6">The sequence shown here is derived from an EMBL/GenBank/DDBJ whole genome shotgun (WGS) entry which is preliminary data.</text>
</comment>